<dbReference type="EMBL" id="JAHESE010000008">
    <property type="protein sequence ID" value="MBT1708770.1"/>
    <property type="molecule type" value="Genomic_DNA"/>
</dbReference>
<gene>
    <name evidence="2" type="ORF">KK062_11070</name>
</gene>
<evidence type="ECO:0000313" key="2">
    <source>
        <dbReference type="EMBL" id="MBT1708770.1"/>
    </source>
</evidence>
<organism evidence="2 3">
    <name type="scientific">Dawidia cretensis</name>
    <dbReference type="NCBI Taxonomy" id="2782350"/>
    <lineage>
        <taxon>Bacteria</taxon>
        <taxon>Pseudomonadati</taxon>
        <taxon>Bacteroidota</taxon>
        <taxon>Cytophagia</taxon>
        <taxon>Cytophagales</taxon>
        <taxon>Chryseotaleaceae</taxon>
        <taxon>Dawidia</taxon>
    </lineage>
</organism>
<dbReference type="RefSeq" id="WP_254084363.1">
    <property type="nucleotide sequence ID" value="NZ_JAHESE010000008.1"/>
</dbReference>
<evidence type="ECO:0008006" key="4">
    <source>
        <dbReference type="Google" id="ProtNLM"/>
    </source>
</evidence>
<accession>A0AAP2DWA3</accession>
<protein>
    <recommendedName>
        <fullName evidence="4">PA14 domain-containing protein</fullName>
    </recommendedName>
</protein>
<keyword evidence="3" id="KW-1185">Reference proteome</keyword>
<comment type="caution">
    <text evidence="2">The sequence shown here is derived from an EMBL/GenBank/DDBJ whole genome shotgun (WGS) entry which is preliminary data.</text>
</comment>
<sequence>MIRILKKAHRPIALFLAWLLLFELLAVPTAYALTSGPTQPEVQSFQPAGTTDMVDLFSGDFSYNIPLFELPGPNGGYPFNLSYQSGVSMDAEASWVGLGFNLSPGAITRQMRGLPDEFKGDSIYTKMAVEPSVTVGLGVGVNLEVFGAAAEIGSIGLSVTQNNTKGLGYSIDASLGFKGTASSGMTGGIGLDISLNSKEGVNVNPNLSVGGKMGEFGLGAGYNSKSGLHNVSFSHSYQVKNEGLKRLAFGGTASSSAAISLAHPGYTPQVTMPMRNFSISAQFKPGGSWWGLFANGYIRGFYSEQWLHNNKKRIRTDAYGYMHYQDGLRDNKALLDYNREKDGMVMKESPNLAIPSLTYDIYSVAGQGISAMYRPMRNDYGILRDPETSSVSVGGSIGVDVGPAASHVGVNLSVNHSKSTSGGWGGGNDIASHAAFQDKSLNDRYEPWYFKVHGEHASDPASSTDAIGGTSAVRVRLTGDNFSPKASRTLENSAWNGEAPNTATTNRARKSRSQVIQTITNAQLLKGTEEVLSYLKVKYRDAAGTEQVYNRKGLPGHHIAAFTALTPEGLRYNYGIPAYNFLQEEATFSARKQTGQTSNKVHVGNNGQADPYFEHSDSEKFLKKTELPRYAHSYLLTSIIGPDYVDVTGDGVSEDDLGYWVKFTYTRKAAKGDAYKWRDPFSKAHFQEGWKTDPRDDKGSYVYGEKEIWYLAQAETKSHITTFTLQEREDGRGVAMKLQDNDLTGKAVYALKEIRLFSRSAGTAHPIKVVKFDYDYSLCPGVFNSNTGGGKLTLKRVWFEHGNSQRGSLNPYVFTYHSFNPSYDQHAYDRWGNYKNYPAGDFLHNVDFPYVDQDPLNKEQRDRNVAAWSLREIDLPSGGKIMVDYESDDYGYVQHLPAMQMMALVDPYTSPAQVSPSSSFSLRDNDLKVRFKLERGVAGTLNAGQQRDEILKYVDQRRQLHFKIKVNLRSVGENFHEYVSGYADIDMAKAMGLEKDGSGDYVYGYFYVKAEEGHHPLSMRAWQHVRTNQPDLANSGRKLKQTESAGARVDQIKSLGSVFTQVRQMFEGFYNFCNNKGWGKELVGNKSWIRLYSPDKIKYGGGLRVRQITMKDNWAEDEEGIYGQVYEYTTQENGQTISSGVSAYEPLVGGEENPLRYAKKYVQAVPLRSDNNLFFEYPINESYYPGPSVGYSKVTVMSLASASLAGKDVKNTILSDGKKLFPEGAGISFGTSGTMVHEFYTAKDFPVLADETEKANKSYKLSVPIPFLGNVSISKLTASQGYSIVTNDMHGKQKQVSTFRQDKAGKTEPDPISWIKYNYSNESRMYQQTKVQALTGVMKDNSDGTLSLATSAEIQNPTVPKFAVGQENEFFMDMREYQDVTWEGGARVNLDIVYIPLLFVIIPVPVTTVWPSVSRSETLLKTAVTNKVIFRTGILESVESYDGGSLVKTSNAKWDKLTGTVVLTVVNNNFDAPVYNYTIPAYTQYQGMGAAYQNVGTAFQIHGIRQTPYKTNLFQFNTDMPGNVLFPGDEIMLYEGAQSLTNPVARVIYVGEEDGRNVFYADTNLNLSEYKAMIVRSGYRNQLTVSAGSISALKDPTLAGTPVVHEKTITIPKGTK</sequence>
<name>A0AAP2DWA3_9BACT</name>
<feature type="compositionally biased region" description="Polar residues" evidence="1">
    <location>
        <begin position="483"/>
        <end position="506"/>
    </location>
</feature>
<proteinExistence type="predicted"/>
<feature type="region of interest" description="Disordered" evidence="1">
    <location>
        <begin position="483"/>
        <end position="510"/>
    </location>
</feature>
<evidence type="ECO:0000256" key="1">
    <source>
        <dbReference type="SAM" id="MobiDB-lite"/>
    </source>
</evidence>
<dbReference type="Proteomes" id="UP001319080">
    <property type="component" value="Unassembled WGS sequence"/>
</dbReference>
<evidence type="ECO:0000313" key="3">
    <source>
        <dbReference type="Proteomes" id="UP001319080"/>
    </source>
</evidence>
<reference evidence="2 3" key="1">
    <citation type="submission" date="2021-05" db="EMBL/GenBank/DDBJ databases">
        <title>A Polyphasic approach of four new species of the genus Ohtaekwangia: Ohtaekwangia histidinii sp. nov., Ohtaekwangia cretensis sp. nov., Ohtaekwangia indiensis sp. nov., Ohtaekwangia reichenbachii sp. nov. from diverse environment.</title>
        <authorList>
            <person name="Octaviana S."/>
        </authorList>
    </citation>
    <scope>NUCLEOTIDE SEQUENCE [LARGE SCALE GENOMIC DNA]</scope>
    <source>
        <strain evidence="2 3">PWU5</strain>
    </source>
</reference>